<feature type="signal peptide" evidence="1">
    <location>
        <begin position="1"/>
        <end position="16"/>
    </location>
</feature>
<dbReference type="HOGENOM" id="CLU_915280_0_0_1"/>
<gene>
    <name evidence="2" type="ORF">PV11_05023</name>
</gene>
<feature type="chain" id="PRO_5002236334" evidence="1">
    <location>
        <begin position="17"/>
        <end position="310"/>
    </location>
</feature>
<evidence type="ECO:0000313" key="3">
    <source>
        <dbReference type="Proteomes" id="UP000053599"/>
    </source>
</evidence>
<reference evidence="2 3" key="1">
    <citation type="submission" date="2015-01" db="EMBL/GenBank/DDBJ databases">
        <title>The Genome Sequence of Exophiala sideris CBS121828.</title>
        <authorList>
            <consortium name="The Broad Institute Genomics Platform"/>
            <person name="Cuomo C."/>
            <person name="de Hoog S."/>
            <person name="Gorbushina A."/>
            <person name="Stielow B."/>
            <person name="Teixiera M."/>
            <person name="Abouelleil A."/>
            <person name="Chapman S.B."/>
            <person name="Priest M."/>
            <person name="Young S.K."/>
            <person name="Wortman J."/>
            <person name="Nusbaum C."/>
            <person name="Birren B."/>
        </authorList>
    </citation>
    <scope>NUCLEOTIDE SEQUENCE [LARGE SCALE GENOMIC DNA]</scope>
    <source>
        <strain evidence="2 3">CBS 121828</strain>
    </source>
</reference>
<dbReference type="Proteomes" id="UP000053599">
    <property type="component" value="Unassembled WGS sequence"/>
</dbReference>
<proteinExistence type="predicted"/>
<name>A0A0D1X5I8_9EURO</name>
<dbReference type="OrthoDB" id="4118429at2759"/>
<dbReference type="AlphaFoldDB" id="A0A0D1X5I8"/>
<accession>A0A0D1X5I8</accession>
<evidence type="ECO:0000313" key="2">
    <source>
        <dbReference type="EMBL" id="KIV82961.1"/>
    </source>
</evidence>
<protein>
    <submittedName>
        <fullName evidence="2">Uncharacterized protein</fullName>
    </submittedName>
</protein>
<sequence>MHAITFLLCCLGVVTAVAIHEQEYMGDKHQSSTNLTLDFDDLENNSSGIGFDPWTSPKPLHYRDLYFQSFTVVNVAKALNSLPDPVDVFCAASAPNALFSSRKEGYVWPRFSLHNLTAADQPRNPNITFDMQSLTFSPTGKIPGPPGKVLVLVRLTLIKLPPDPPGGVFPPGASFPGLVRGTPILPVGKHIYQLSVLFGSGAHQSIKLDYNILRRSIPGFGSHVDVFEVYAELYRRNEEDNAWYVEGDWQLCMDDIVTDVVENSSVPMVDNEKVGSRFEKGFVTVTPNGSLDYDQLAGQRIWKELQHVGT</sequence>
<keyword evidence="1" id="KW-0732">Signal</keyword>
<evidence type="ECO:0000256" key="1">
    <source>
        <dbReference type="SAM" id="SignalP"/>
    </source>
</evidence>
<organism evidence="2 3">
    <name type="scientific">Exophiala sideris</name>
    <dbReference type="NCBI Taxonomy" id="1016849"/>
    <lineage>
        <taxon>Eukaryota</taxon>
        <taxon>Fungi</taxon>
        <taxon>Dikarya</taxon>
        <taxon>Ascomycota</taxon>
        <taxon>Pezizomycotina</taxon>
        <taxon>Eurotiomycetes</taxon>
        <taxon>Chaetothyriomycetidae</taxon>
        <taxon>Chaetothyriales</taxon>
        <taxon>Herpotrichiellaceae</taxon>
        <taxon>Exophiala</taxon>
    </lineage>
</organism>
<dbReference type="EMBL" id="KN846952">
    <property type="protein sequence ID" value="KIV82961.1"/>
    <property type="molecule type" value="Genomic_DNA"/>
</dbReference>